<keyword evidence="1" id="KW-0808">Transferase</keyword>
<protein>
    <submittedName>
        <fullName evidence="1">Protein-L-isoaspartate O-methyltransferase</fullName>
    </submittedName>
</protein>
<dbReference type="SUPFAM" id="SSF53335">
    <property type="entry name" value="S-adenosyl-L-methionine-dependent methyltransferases"/>
    <property type="match status" value="1"/>
</dbReference>
<dbReference type="AlphaFoldDB" id="A0A850HE23"/>
<proteinExistence type="predicted"/>
<keyword evidence="1" id="KW-0489">Methyltransferase</keyword>
<dbReference type="Gene3D" id="3.40.50.150">
    <property type="entry name" value="Vaccinia Virus protein VP39"/>
    <property type="match status" value="1"/>
</dbReference>
<evidence type="ECO:0000313" key="2">
    <source>
        <dbReference type="Proteomes" id="UP000546031"/>
    </source>
</evidence>
<keyword evidence="2" id="KW-1185">Reference proteome</keyword>
<reference evidence="1 2" key="1">
    <citation type="submission" date="2020-06" db="EMBL/GenBank/DDBJ databases">
        <title>Altererythrobacter lutimaris sp. nov., a marine bacterium isolated from a tidal flat.</title>
        <authorList>
            <person name="Kim D."/>
            <person name="Yoo Y."/>
            <person name="Kim J.-J."/>
        </authorList>
    </citation>
    <scope>NUCLEOTIDE SEQUENCE [LARGE SCALE GENOMIC DNA]</scope>
    <source>
        <strain evidence="1 2">JGD-16</strain>
    </source>
</reference>
<gene>
    <name evidence="1" type="ORF">HUO12_10765</name>
</gene>
<dbReference type="EMBL" id="JABWTA010000001">
    <property type="protein sequence ID" value="NVE95381.1"/>
    <property type="molecule type" value="Genomic_DNA"/>
</dbReference>
<name>A0A850HE23_9SPHN</name>
<organism evidence="1 2">
    <name type="scientific">Altererythrobacter lutimaris</name>
    <dbReference type="NCBI Taxonomy" id="2743979"/>
    <lineage>
        <taxon>Bacteria</taxon>
        <taxon>Pseudomonadati</taxon>
        <taxon>Pseudomonadota</taxon>
        <taxon>Alphaproteobacteria</taxon>
        <taxon>Sphingomonadales</taxon>
        <taxon>Erythrobacteraceae</taxon>
        <taxon>Altererythrobacter</taxon>
    </lineage>
</organism>
<dbReference type="GO" id="GO:0008168">
    <property type="term" value="F:methyltransferase activity"/>
    <property type="evidence" value="ECO:0007669"/>
    <property type="project" value="UniProtKB-KW"/>
</dbReference>
<evidence type="ECO:0000313" key="1">
    <source>
        <dbReference type="EMBL" id="NVE95381.1"/>
    </source>
</evidence>
<accession>A0A850HE23</accession>
<dbReference type="Proteomes" id="UP000546031">
    <property type="component" value="Unassembled WGS sequence"/>
</dbReference>
<dbReference type="InterPro" id="IPR029063">
    <property type="entry name" value="SAM-dependent_MTases_sf"/>
</dbReference>
<dbReference type="Pfam" id="PF01135">
    <property type="entry name" value="PCMT"/>
    <property type="match status" value="1"/>
</dbReference>
<sequence>MIDSQLRTSGINDPWVLARMAAVPREKFVPEAQRDIAYMDRAVPLGDGTFLASPLVHGMMLTEAAPRRDDTVLIVESGTSYLAELVRPLVASLETRSAEEIAASKSARKAFSLVLVDGAMEAMNSGLSKRLEEGGRIVTGVVERGVTRLAVGRKTAGSVTLQPVADVGIPVLKAFEQAKNWSF</sequence>
<dbReference type="GO" id="GO:0032259">
    <property type="term" value="P:methylation"/>
    <property type="evidence" value="ECO:0007669"/>
    <property type="project" value="UniProtKB-KW"/>
</dbReference>
<comment type="caution">
    <text evidence="1">The sequence shown here is derived from an EMBL/GenBank/DDBJ whole genome shotgun (WGS) entry which is preliminary data.</text>
</comment>